<evidence type="ECO:0000256" key="5">
    <source>
        <dbReference type="ARBA" id="ARBA00022840"/>
    </source>
</evidence>
<dbReference type="GO" id="GO:0005524">
    <property type="term" value="F:ATP binding"/>
    <property type="evidence" value="ECO:0007669"/>
    <property type="project" value="UniProtKB-KW"/>
</dbReference>
<keyword evidence="4" id="KW-0547">Nucleotide-binding</keyword>
<evidence type="ECO:0000259" key="6">
    <source>
        <dbReference type="Pfam" id="PF03109"/>
    </source>
</evidence>
<dbReference type="EMBL" id="JARQZJ010000091">
    <property type="protein sequence ID" value="KAK9883590.1"/>
    <property type="molecule type" value="Genomic_DNA"/>
</dbReference>
<dbReference type="Proteomes" id="UP001431783">
    <property type="component" value="Unassembled WGS sequence"/>
</dbReference>
<dbReference type="InterPro" id="IPR004147">
    <property type="entry name" value="ABC1_dom"/>
</dbReference>
<dbReference type="Pfam" id="PF03109">
    <property type="entry name" value="ABC1"/>
    <property type="match status" value="1"/>
</dbReference>
<dbReference type="PANTHER" id="PTHR43851">
    <property type="match status" value="1"/>
</dbReference>
<dbReference type="CDD" id="cd13970">
    <property type="entry name" value="ABC1_ADCK3"/>
    <property type="match status" value="1"/>
</dbReference>
<comment type="similarity">
    <text evidence="2">Belongs to the protein kinase superfamily. ADCK protein kinase family.</text>
</comment>
<organism evidence="7 8">
    <name type="scientific">Henosepilachna vigintioctopunctata</name>
    <dbReference type="NCBI Taxonomy" id="420089"/>
    <lineage>
        <taxon>Eukaryota</taxon>
        <taxon>Metazoa</taxon>
        <taxon>Ecdysozoa</taxon>
        <taxon>Arthropoda</taxon>
        <taxon>Hexapoda</taxon>
        <taxon>Insecta</taxon>
        <taxon>Pterygota</taxon>
        <taxon>Neoptera</taxon>
        <taxon>Endopterygota</taxon>
        <taxon>Coleoptera</taxon>
        <taxon>Polyphaga</taxon>
        <taxon>Cucujiformia</taxon>
        <taxon>Coccinelloidea</taxon>
        <taxon>Coccinellidae</taxon>
        <taxon>Epilachninae</taxon>
        <taxon>Epilachnini</taxon>
        <taxon>Henosepilachna</taxon>
    </lineage>
</organism>
<protein>
    <recommendedName>
        <fullName evidence="6">ABC1 atypical kinase-like domain-containing protein</fullName>
    </recommendedName>
</protein>
<reference evidence="7 8" key="1">
    <citation type="submission" date="2023-03" db="EMBL/GenBank/DDBJ databases">
        <title>Genome insight into feeding habits of ladybird beetles.</title>
        <authorList>
            <person name="Li H.-S."/>
            <person name="Huang Y.-H."/>
            <person name="Pang H."/>
        </authorList>
    </citation>
    <scope>NUCLEOTIDE SEQUENCE [LARGE SCALE GENOMIC DNA]</scope>
    <source>
        <strain evidence="7">SYSU_2023b</strain>
        <tissue evidence="7">Whole body</tissue>
    </source>
</reference>
<sequence length="706" mass="81456">MNTFSNKCTLWKMFGTNYRIFCGVHDALGILCSHWFIRFSSYGKRNTETGDSPDSRIQDVAAIIRSLRMIAEEGIKLKQSDFKIIWNNSNLKILAKELSNFENEFAKKELKSQNIVKNFSENIEKVSTVFQGLKIYNYKTCIEPIFKDSENDMPLKQLDVNKYILKNSTRKDNPKNSLSSFQTVKDNYEIKLTPADRELLKKLDMEHKQRMKEKSERIVHKKETIKSMEESKEVMDQKSSNKCIDQKLKLIKAKKIPNSKLMTLDPDSKQRTIPSSRIERIVSFGTLAAGLGVGTVAEYARRTLGFGSSNSEMLFMTEANLNRIVDTLCKVRGAALKLGQIMSIQDESIIQPELAKALERVRKSADFMPDRQVDQVLSNELGSDWQSKIQDFQRKPFAAASIGQVHLGKTQEGQDVAIKIQYPGVAQSINSDIDNLSGIMNLWNIFPKGMFLENLMTVAKRELAWEVDYKREAECTKRFKKLLSPYPEYYVPKVIDELSTNRIFTAELLDGIPLDKCFELDDEHKHFIGYNIIKLCLLEILKFRFMQTDPNWANFLYNSEKKQIMLLDFGASREYSKEFMDKYVRILKAAYDSDRETIRNISGEIGFFTGYESNIMIEAHVDAVMILGEIFQCEEPYDFGKQNLTNKIQNLVPTMLNHRLCPPPEEIYSIHRKLSGIFLLCSKFKVPISCRKLFLELYNEYVKSTI</sequence>
<comment type="pathway">
    <text evidence="1">Cofactor biosynthesis; ubiquinone biosynthesis.</text>
</comment>
<feature type="domain" description="ABC1 atypical kinase-like" evidence="6">
    <location>
        <begin position="361"/>
        <end position="601"/>
    </location>
</feature>
<evidence type="ECO:0000256" key="3">
    <source>
        <dbReference type="ARBA" id="ARBA00022679"/>
    </source>
</evidence>
<evidence type="ECO:0000256" key="4">
    <source>
        <dbReference type="ARBA" id="ARBA00022741"/>
    </source>
</evidence>
<evidence type="ECO:0000256" key="2">
    <source>
        <dbReference type="ARBA" id="ARBA00009670"/>
    </source>
</evidence>
<dbReference type="GO" id="GO:0006744">
    <property type="term" value="P:ubiquinone biosynthetic process"/>
    <property type="evidence" value="ECO:0007669"/>
    <property type="project" value="TreeGrafter"/>
</dbReference>
<keyword evidence="5" id="KW-0067">ATP-binding</keyword>
<dbReference type="InterPro" id="IPR011009">
    <property type="entry name" value="Kinase-like_dom_sf"/>
</dbReference>
<keyword evidence="8" id="KW-1185">Reference proteome</keyword>
<dbReference type="SUPFAM" id="SSF56112">
    <property type="entry name" value="Protein kinase-like (PK-like)"/>
    <property type="match status" value="1"/>
</dbReference>
<accession>A0AAW1URA5</accession>
<dbReference type="InterPro" id="IPR034646">
    <property type="entry name" value="ADCK3_dom"/>
</dbReference>
<keyword evidence="3" id="KW-0808">Transferase</keyword>
<evidence type="ECO:0000313" key="7">
    <source>
        <dbReference type="EMBL" id="KAK9883590.1"/>
    </source>
</evidence>
<name>A0AAW1URA5_9CUCU</name>
<dbReference type="GO" id="GO:0016740">
    <property type="term" value="F:transferase activity"/>
    <property type="evidence" value="ECO:0007669"/>
    <property type="project" value="UniProtKB-KW"/>
</dbReference>
<gene>
    <name evidence="7" type="ORF">WA026_001767</name>
</gene>
<proteinExistence type="inferred from homology"/>
<evidence type="ECO:0000313" key="8">
    <source>
        <dbReference type="Proteomes" id="UP001431783"/>
    </source>
</evidence>
<comment type="caution">
    <text evidence="7">The sequence shown here is derived from an EMBL/GenBank/DDBJ whole genome shotgun (WGS) entry which is preliminary data.</text>
</comment>
<dbReference type="PANTHER" id="PTHR43851:SF3">
    <property type="entry name" value="COENZYME Q8"/>
    <property type="match status" value="1"/>
</dbReference>
<dbReference type="InterPro" id="IPR051409">
    <property type="entry name" value="Atypical_kinase_ADCK"/>
</dbReference>
<evidence type="ECO:0000256" key="1">
    <source>
        <dbReference type="ARBA" id="ARBA00004749"/>
    </source>
</evidence>
<dbReference type="AlphaFoldDB" id="A0AAW1URA5"/>